<dbReference type="Pfam" id="PF04893">
    <property type="entry name" value="Yip1"/>
    <property type="match status" value="1"/>
</dbReference>
<evidence type="ECO:0000256" key="5">
    <source>
        <dbReference type="SAM" id="Phobius"/>
    </source>
</evidence>
<protein>
    <recommendedName>
        <fullName evidence="6">Yip1 domain-containing protein</fullName>
    </recommendedName>
</protein>
<feature type="domain" description="Yip1" evidence="6">
    <location>
        <begin position="9"/>
        <end position="194"/>
    </location>
</feature>
<reference evidence="7 8" key="1">
    <citation type="journal article" date="2016" name="Sci. Rep.">
        <title>Metabolic traits of an uncultured archaeal lineage -MSBL1- from brine pools of the Red Sea.</title>
        <authorList>
            <person name="Mwirichia R."/>
            <person name="Alam I."/>
            <person name="Rashid M."/>
            <person name="Vinu M."/>
            <person name="Ba-Alawi W."/>
            <person name="Anthony Kamau A."/>
            <person name="Kamanda Ngugi D."/>
            <person name="Goker M."/>
            <person name="Klenk H.P."/>
            <person name="Bajic V."/>
            <person name="Stingl U."/>
        </authorList>
    </citation>
    <scope>NUCLEOTIDE SEQUENCE [LARGE SCALE GENOMIC DNA]</scope>
    <source>
        <strain evidence="7">SCGC-AAA259I14</strain>
    </source>
</reference>
<keyword evidence="8" id="KW-1185">Reference proteome</keyword>
<evidence type="ECO:0000256" key="3">
    <source>
        <dbReference type="ARBA" id="ARBA00022989"/>
    </source>
</evidence>
<dbReference type="Proteomes" id="UP000070414">
    <property type="component" value="Unassembled WGS sequence"/>
</dbReference>
<keyword evidence="4 5" id="KW-0472">Membrane</keyword>
<comment type="caution">
    <text evidence="7">The sequence shown here is derived from an EMBL/GenBank/DDBJ whole genome shotgun (WGS) entry which is preliminary data.</text>
</comment>
<dbReference type="GO" id="GO:0016020">
    <property type="term" value="C:membrane"/>
    <property type="evidence" value="ECO:0007669"/>
    <property type="project" value="UniProtKB-SubCell"/>
</dbReference>
<sequence length="201" mass="22460">MDKRVKILKDVVRHPSDAFRKIGENGRKYLPGALTIFVFTFLFSYFLFPILFLFRGILMGGFTILLYIVLIYLIGKVLGGEAEFAGLVSAMGYAYIPSVFMSFLFRIGLRINIETIREVFALQDLPREQIAERAIPLLKDLITPFNVFLAIAALLLGIWGLILTVLACRETHRFETGKAIGTIILTMFAAGAVTSLLGFLT</sequence>
<evidence type="ECO:0000256" key="2">
    <source>
        <dbReference type="ARBA" id="ARBA00022692"/>
    </source>
</evidence>
<accession>A0A133UTG8</accession>
<evidence type="ECO:0000256" key="4">
    <source>
        <dbReference type="ARBA" id="ARBA00023136"/>
    </source>
</evidence>
<proteinExistence type="predicted"/>
<feature type="transmembrane region" description="Helical" evidence="5">
    <location>
        <begin position="87"/>
        <end position="109"/>
    </location>
</feature>
<feature type="transmembrane region" description="Helical" evidence="5">
    <location>
        <begin position="147"/>
        <end position="167"/>
    </location>
</feature>
<keyword evidence="2 5" id="KW-0812">Transmembrane</keyword>
<evidence type="ECO:0000259" key="6">
    <source>
        <dbReference type="Pfam" id="PF04893"/>
    </source>
</evidence>
<organism evidence="7 8">
    <name type="scientific">candidate division MSBL1 archaeon SCGC-AAA259I14</name>
    <dbReference type="NCBI Taxonomy" id="1698268"/>
    <lineage>
        <taxon>Archaea</taxon>
        <taxon>Methanobacteriati</taxon>
        <taxon>Methanobacteriota</taxon>
        <taxon>candidate division MSBL1</taxon>
    </lineage>
</organism>
<feature type="transmembrane region" description="Helical" evidence="5">
    <location>
        <begin position="179"/>
        <end position="200"/>
    </location>
</feature>
<feature type="transmembrane region" description="Helical" evidence="5">
    <location>
        <begin position="29"/>
        <end position="48"/>
    </location>
</feature>
<evidence type="ECO:0000256" key="1">
    <source>
        <dbReference type="ARBA" id="ARBA00004141"/>
    </source>
</evidence>
<comment type="subcellular location">
    <subcellularLocation>
        <location evidence="1">Membrane</location>
        <topology evidence="1">Multi-pass membrane protein</topology>
    </subcellularLocation>
</comment>
<feature type="transmembrane region" description="Helical" evidence="5">
    <location>
        <begin position="54"/>
        <end position="75"/>
    </location>
</feature>
<evidence type="ECO:0000313" key="7">
    <source>
        <dbReference type="EMBL" id="KXA97522.1"/>
    </source>
</evidence>
<dbReference type="AlphaFoldDB" id="A0A133UTG8"/>
<evidence type="ECO:0000313" key="8">
    <source>
        <dbReference type="Proteomes" id="UP000070414"/>
    </source>
</evidence>
<dbReference type="InterPro" id="IPR006977">
    <property type="entry name" value="Yip1_dom"/>
</dbReference>
<dbReference type="EMBL" id="LHXS01000010">
    <property type="protein sequence ID" value="KXA97522.1"/>
    <property type="molecule type" value="Genomic_DNA"/>
</dbReference>
<keyword evidence="3 5" id="KW-1133">Transmembrane helix</keyword>
<gene>
    <name evidence="7" type="ORF">AKJ38_00995</name>
</gene>
<name>A0A133UTG8_9EURY</name>